<dbReference type="Pfam" id="PF21274">
    <property type="entry name" value="Rng_hyd_C"/>
    <property type="match status" value="1"/>
</dbReference>
<dbReference type="RefSeq" id="WP_189686379.1">
    <property type="nucleotide sequence ID" value="NZ_BMYK01000003.1"/>
</dbReference>
<keyword evidence="5" id="KW-0503">Monooxygenase</keyword>
<organism evidence="5 6">
    <name type="scientific">Pseudorhodoferax aquiterrae</name>
    <dbReference type="NCBI Taxonomy" id="747304"/>
    <lineage>
        <taxon>Bacteria</taxon>
        <taxon>Pseudomonadati</taxon>
        <taxon>Pseudomonadota</taxon>
        <taxon>Betaproteobacteria</taxon>
        <taxon>Burkholderiales</taxon>
        <taxon>Comamonadaceae</taxon>
    </lineage>
</organism>
<name>A0ABQ3FZN5_9BURK</name>
<dbReference type="PRINTS" id="PR00420">
    <property type="entry name" value="RNGMNOXGNASE"/>
</dbReference>
<dbReference type="Gene3D" id="3.30.9.10">
    <property type="entry name" value="D-Amino Acid Oxidase, subunit A, domain 2"/>
    <property type="match status" value="1"/>
</dbReference>
<dbReference type="GO" id="GO:0004497">
    <property type="term" value="F:monooxygenase activity"/>
    <property type="evidence" value="ECO:0007669"/>
    <property type="project" value="UniProtKB-KW"/>
</dbReference>
<keyword evidence="6" id="KW-1185">Reference proteome</keyword>
<proteinExistence type="predicted"/>
<dbReference type="PANTHER" id="PTHR43004:SF19">
    <property type="entry name" value="BINDING MONOOXYGENASE, PUTATIVE (JCVI)-RELATED"/>
    <property type="match status" value="1"/>
</dbReference>
<dbReference type="Gene3D" id="3.40.30.120">
    <property type="match status" value="1"/>
</dbReference>
<protein>
    <submittedName>
        <fullName evidence="5">Monooxygenase</fullName>
    </submittedName>
</protein>
<comment type="caution">
    <text evidence="5">The sequence shown here is derived from an EMBL/GenBank/DDBJ whole genome shotgun (WGS) entry which is preliminary data.</text>
</comment>
<feature type="domain" description="FAD-binding" evidence="4">
    <location>
        <begin position="14"/>
        <end position="361"/>
    </location>
</feature>
<sequence>MAAQAQTQDQQAHSQVLIVGGGPVGMGLAIELGQRGIACTVVERHAQPQPIPKGQNLTQRTMEHFHFWGAEPALRAARTIPPGYGIGGLTAHGTLLGAHHYDWLQRELVRPYYFQANERLPQYATEAVLRARAAALSSVQTLYGWTAETVTPSGGGVEVVASEREGGARRTLHAAYVVGCDGSRSVVRTQAGITQTLSDHDRLMALVVFRSRQLHALLARYPGKSYYNVLQPELNGYWKFFGRVDLGETWFFHAPVPPGTTRDNFDFAAYLHEAVGAEFEVAFEHIGFWDLRFAIADRYRAGRVFIAGDAAHSHPPYGGYGINTGFEDARNLGWKLAARLQGWGGEALLDSYDRERRPVFASTAGDFIARSIEVDRAFLHAHDPARDRAAFEQAWRARSEGAVGEVHAFEPHYEGSPIVPGTQGEGGSAVGAHRFEARAGHHLAPAALSAGGNVYDRLGPDFTLLAFGVPAPQVQAFVQAAQGLGLPLRVVEDTRADERARYAAGLVLVRPDQFVAWAGESVAPDAAAGLLRQAAGRA</sequence>
<evidence type="ECO:0000256" key="2">
    <source>
        <dbReference type="ARBA" id="ARBA00022630"/>
    </source>
</evidence>
<evidence type="ECO:0000313" key="5">
    <source>
        <dbReference type="EMBL" id="GHC76391.1"/>
    </source>
</evidence>
<comment type="cofactor">
    <cofactor evidence="1">
        <name>FAD</name>
        <dbReference type="ChEBI" id="CHEBI:57692"/>
    </cofactor>
</comment>
<evidence type="ECO:0000259" key="4">
    <source>
        <dbReference type="Pfam" id="PF01494"/>
    </source>
</evidence>
<dbReference type="Proteomes" id="UP000626210">
    <property type="component" value="Unassembled WGS sequence"/>
</dbReference>
<keyword evidence="2" id="KW-0285">Flavoprotein</keyword>
<accession>A0ABQ3FZN5</accession>
<reference evidence="6" key="1">
    <citation type="journal article" date="2019" name="Int. J. Syst. Evol. Microbiol.">
        <title>The Global Catalogue of Microorganisms (GCM) 10K type strain sequencing project: providing services to taxonomists for standard genome sequencing and annotation.</title>
        <authorList>
            <consortium name="The Broad Institute Genomics Platform"/>
            <consortium name="The Broad Institute Genome Sequencing Center for Infectious Disease"/>
            <person name="Wu L."/>
            <person name="Ma J."/>
        </authorList>
    </citation>
    <scope>NUCLEOTIDE SEQUENCE [LARGE SCALE GENOMIC DNA]</scope>
    <source>
        <strain evidence="6">KCTC 23314</strain>
    </source>
</reference>
<dbReference type="InterPro" id="IPR002938">
    <property type="entry name" value="FAD-bd"/>
</dbReference>
<dbReference type="Gene3D" id="3.50.50.60">
    <property type="entry name" value="FAD/NAD(P)-binding domain"/>
    <property type="match status" value="1"/>
</dbReference>
<evidence type="ECO:0000256" key="3">
    <source>
        <dbReference type="ARBA" id="ARBA00022827"/>
    </source>
</evidence>
<dbReference type="Pfam" id="PF01494">
    <property type="entry name" value="FAD_binding_3"/>
    <property type="match status" value="1"/>
</dbReference>
<keyword evidence="3" id="KW-0274">FAD</keyword>
<evidence type="ECO:0000313" key="6">
    <source>
        <dbReference type="Proteomes" id="UP000626210"/>
    </source>
</evidence>
<dbReference type="EMBL" id="BMYK01000003">
    <property type="protein sequence ID" value="GHC76391.1"/>
    <property type="molecule type" value="Genomic_DNA"/>
</dbReference>
<dbReference type="PANTHER" id="PTHR43004">
    <property type="entry name" value="TRK SYSTEM POTASSIUM UPTAKE PROTEIN"/>
    <property type="match status" value="1"/>
</dbReference>
<gene>
    <name evidence="5" type="ORF">GCM10007320_15590</name>
</gene>
<dbReference type="InterPro" id="IPR050641">
    <property type="entry name" value="RIFMO-like"/>
</dbReference>
<evidence type="ECO:0000256" key="1">
    <source>
        <dbReference type="ARBA" id="ARBA00001974"/>
    </source>
</evidence>
<keyword evidence="5" id="KW-0560">Oxidoreductase</keyword>
<dbReference type="SUPFAM" id="SSF51905">
    <property type="entry name" value="FAD/NAD(P)-binding domain"/>
    <property type="match status" value="1"/>
</dbReference>
<dbReference type="InterPro" id="IPR036188">
    <property type="entry name" value="FAD/NAD-bd_sf"/>
</dbReference>